<dbReference type="EMBL" id="CM046389">
    <property type="protein sequence ID" value="KAI8569527.1"/>
    <property type="molecule type" value="Genomic_DNA"/>
</dbReference>
<sequence>MRKKKKEEEDEEGGDKNNSAVNERRFVSITEVDAIGILMLPEARGKRCFEMRGWLVTISESGAMNLLHPLTRVQIGLPCIATLKYLEHDGMSNFLLIEKGVLSSSPSTGSSKEGRGSYAAFCKCGDKAWTTIKTPEAALCDLTHFNCQFYAVSYQGMIFVCDVEGPNPTKVRVVGKMVYPCVLDYYIWRPYIVELGGDLLIVFRDGYELNFLGDYDSEEDFDVYNLEESRIDYGTSEFRVFKFGLSNWRGAELQTLGDNALFLGDDASISVKVKASKFSRLKPNWIYYIDNCCPAYLAFKRGGGKDMDIFNLEDRSRSLLVIT</sequence>
<name>A0ACC0PUT8_RHOML</name>
<organism evidence="1 2">
    <name type="scientific">Rhododendron molle</name>
    <name type="common">Chinese azalea</name>
    <name type="synonym">Azalea mollis</name>
    <dbReference type="NCBI Taxonomy" id="49168"/>
    <lineage>
        <taxon>Eukaryota</taxon>
        <taxon>Viridiplantae</taxon>
        <taxon>Streptophyta</taxon>
        <taxon>Embryophyta</taxon>
        <taxon>Tracheophyta</taxon>
        <taxon>Spermatophyta</taxon>
        <taxon>Magnoliopsida</taxon>
        <taxon>eudicotyledons</taxon>
        <taxon>Gunneridae</taxon>
        <taxon>Pentapetalae</taxon>
        <taxon>asterids</taxon>
        <taxon>Ericales</taxon>
        <taxon>Ericaceae</taxon>
        <taxon>Ericoideae</taxon>
        <taxon>Rhodoreae</taxon>
        <taxon>Rhododendron</taxon>
    </lineage>
</organism>
<evidence type="ECO:0000313" key="1">
    <source>
        <dbReference type="EMBL" id="KAI8569527.1"/>
    </source>
</evidence>
<dbReference type="Proteomes" id="UP001062846">
    <property type="component" value="Chromosome 2"/>
</dbReference>
<gene>
    <name evidence="1" type="ORF">RHMOL_Rhmol02G0285600</name>
</gene>
<reference evidence="1" key="1">
    <citation type="submission" date="2022-02" db="EMBL/GenBank/DDBJ databases">
        <title>Plant Genome Project.</title>
        <authorList>
            <person name="Zhang R.-G."/>
        </authorList>
    </citation>
    <scope>NUCLEOTIDE SEQUENCE</scope>
    <source>
        <strain evidence="1">AT1</strain>
    </source>
</reference>
<protein>
    <submittedName>
        <fullName evidence="1">Uncharacterized protein</fullName>
    </submittedName>
</protein>
<accession>A0ACC0PUT8</accession>
<comment type="caution">
    <text evidence="1">The sequence shown here is derived from an EMBL/GenBank/DDBJ whole genome shotgun (WGS) entry which is preliminary data.</text>
</comment>
<evidence type="ECO:0000313" key="2">
    <source>
        <dbReference type="Proteomes" id="UP001062846"/>
    </source>
</evidence>
<keyword evidence="2" id="KW-1185">Reference proteome</keyword>
<proteinExistence type="predicted"/>